<keyword evidence="3" id="KW-1185">Reference proteome</keyword>
<evidence type="ECO:0000256" key="1">
    <source>
        <dbReference type="SAM" id="SignalP"/>
    </source>
</evidence>
<evidence type="ECO:0008006" key="4">
    <source>
        <dbReference type="Google" id="ProtNLM"/>
    </source>
</evidence>
<name>A0A833VYM1_PHYIN</name>
<organism evidence="2 3">
    <name type="scientific">Phytophthora infestans</name>
    <name type="common">Potato late blight agent</name>
    <name type="synonym">Botrytis infestans</name>
    <dbReference type="NCBI Taxonomy" id="4787"/>
    <lineage>
        <taxon>Eukaryota</taxon>
        <taxon>Sar</taxon>
        <taxon>Stramenopiles</taxon>
        <taxon>Oomycota</taxon>
        <taxon>Peronosporomycetes</taxon>
        <taxon>Peronosporales</taxon>
        <taxon>Peronosporaceae</taxon>
        <taxon>Phytophthora</taxon>
    </lineage>
</organism>
<accession>A0A833VYM1</accession>
<keyword evidence="1" id="KW-0732">Signal</keyword>
<protein>
    <recommendedName>
        <fullName evidence="4">Secreted RxLR effector peptide protein</fullName>
    </recommendedName>
</protein>
<evidence type="ECO:0000313" key="3">
    <source>
        <dbReference type="Proteomes" id="UP000602510"/>
    </source>
</evidence>
<reference evidence="2" key="1">
    <citation type="submission" date="2020-04" db="EMBL/GenBank/DDBJ databases">
        <title>Hybrid Assembly of Korean Phytophthora infestans isolates.</title>
        <authorList>
            <person name="Prokchorchik M."/>
            <person name="Lee Y."/>
            <person name="Seo J."/>
            <person name="Cho J.-H."/>
            <person name="Park Y.-E."/>
            <person name="Jang D.-C."/>
            <person name="Im J.-S."/>
            <person name="Choi J.-G."/>
            <person name="Park H.-J."/>
            <person name="Lee G.-B."/>
            <person name="Lee Y.-G."/>
            <person name="Hong S.-Y."/>
            <person name="Cho K."/>
            <person name="Sohn K.H."/>
        </authorList>
    </citation>
    <scope>NUCLEOTIDE SEQUENCE</scope>
    <source>
        <strain evidence="2">KR_1_A1</strain>
    </source>
</reference>
<sequence>MRLLCILVVVASTFPASTDASVDLKKVGQRALRIHHTSVADSEERGLTPEKLKEIGKKVGVDPIRAMKDSKYFNNLGEKNTQKFVDAFNAARKAGTKVKKAARITIE</sequence>
<dbReference type="AlphaFoldDB" id="A0A833VYM1"/>
<gene>
    <name evidence="2" type="ORF">GN244_ATG13785</name>
</gene>
<dbReference type="EMBL" id="WSZM01000377">
    <property type="protein sequence ID" value="KAF4034249.1"/>
    <property type="molecule type" value="Genomic_DNA"/>
</dbReference>
<proteinExistence type="predicted"/>
<feature type="chain" id="PRO_5032585216" description="Secreted RxLR effector peptide protein" evidence="1">
    <location>
        <begin position="21"/>
        <end position="107"/>
    </location>
</feature>
<comment type="caution">
    <text evidence="2">The sequence shown here is derived from an EMBL/GenBank/DDBJ whole genome shotgun (WGS) entry which is preliminary data.</text>
</comment>
<feature type="signal peptide" evidence="1">
    <location>
        <begin position="1"/>
        <end position="20"/>
    </location>
</feature>
<evidence type="ECO:0000313" key="2">
    <source>
        <dbReference type="EMBL" id="KAF4034249.1"/>
    </source>
</evidence>
<dbReference type="Proteomes" id="UP000602510">
    <property type="component" value="Unassembled WGS sequence"/>
</dbReference>